<evidence type="ECO:0000259" key="7">
    <source>
        <dbReference type="PROSITE" id="PS51000"/>
    </source>
</evidence>
<evidence type="ECO:0000256" key="3">
    <source>
        <dbReference type="ARBA" id="ARBA00023015"/>
    </source>
</evidence>
<dbReference type="InterPro" id="IPR001034">
    <property type="entry name" value="DeoR_HTH"/>
</dbReference>
<dbReference type="PANTHER" id="PTHR30363">
    <property type="entry name" value="HTH-TYPE TRANSCRIPTIONAL REGULATOR SRLR-RELATED"/>
    <property type="match status" value="1"/>
</dbReference>
<dbReference type="InterPro" id="IPR036390">
    <property type="entry name" value="WH_DNA-bd_sf"/>
</dbReference>
<dbReference type="PROSITE" id="PS51000">
    <property type="entry name" value="HTH_DEOR_2"/>
    <property type="match status" value="1"/>
</dbReference>
<name>A0A917MKE9_9MICO</name>
<evidence type="ECO:0000313" key="8">
    <source>
        <dbReference type="EMBL" id="GGH36283.1"/>
    </source>
</evidence>
<comment type="function">
    <text evidence="6">Repressor of the lactose catabolism operon. Galactose-6-phosphate is the inducer.</text>
</comment>
<evidence type="ECO:0000256" key="4">
    <source>
        <dbReference type="ARBA" id="ARBA00023125"/>
    </source>
</evidence>
<dbReference type="SMART" id="SM01134">
    <property type="entry name" value="DeoRC"/>
    <property type="match status" value="1"/>
</dbReference>
<keyword evidence="9" id="KW-1185">Reference proteome</keyword>
<sequence>MYATERRQFIERVLVDEQRVAVADLATRLGVTTETVRRDLATLEQAGALRRVHGGAVAADRGSVAEADLRERLNRAGAAKHAIAARALDALGRGFTGSVLLDAGTTTGAVADQLPGRFAPAAVHVVTHSVVLAAGLTAAGFPALTTIGGRVRGVTGAAVGAGTVAAIDALRPDVAFLGANGLSATFGASTPDPEEADVKRAIIRAARRVVLLADASKFGEESLQRFARLDELDVLVTDRAPGGALAGALRDADVEVWIA</sequence>
<dbReference type="InterPro" id="IPR018356">
    <property type="entry name" value="Tscrpt_reg_HTH_DeoR_CS"/>
</dbReference>
<dbReference type="GO" id="GO:0003700">
    <property type="term" value="F:DNA-binding transcription factor activity"/>
    <property type="evidence" value="ECO:0007669"/>
    <property type="project" value="InterPro"/>
</dbReference>
<dbReference type="SUPFAM" id="SSF46785">
    <property type="entry name" value="Winged helix' DNA-binding domain"/>
    <property type="match status" value="1"/>
</dbReference>
<proteinExistence type="predicted"/>
<dbReference type="AlphaFoldDB" id="A0A917MKE9"/>
<dbReference type="Gene3D" id="3.40.50.1360">
    <property type="match status" value="1"/>
</dbReference>
<protein>
    <recommendedName>
        <fullName evidence="1">Lactose phosphotransferase system repressor</fullName>
    </recommendedName>
</protein>
<accession>A0A917MKE9</accession>
<dbReference type="GO" id="GO:0003677">
    <property type="term" value="F:DNA binding"/>
    <property type="evidence" value="ECO:0007669"/>
    <property type="project" value="UniProtKB-KW"/>
</dbReference>
<feature type="domain" description="HTH deoR-type" evidence="7">
    <location>
        <begin position="3"/>
        <end position="58"/>
    </location>
</feature>
<dbReference type="PRINTS" id="PR00037">
    <property type="entry name" value="HTHLACR"/>
</dbReference>
<keyword evidence="2" id="KW-0678">Repressor</keyword>
<dbReference type="Gene3D" id="1.10.10.10">
    <property type="entry name" value="Winged helix-like DNA-binding domain superfamily/Winged helix DNA-binding domain"/>
    <property type="match status" value="1"/>
</dbReference>
<reference evidence="8" key="2">
    <citation type="submission" date="2020-09" db="EMBL/GenBank/DDBJ databases">
        <authorList>
            <person name="Sun Q."/>
            <person name="Zhou Y."/>
        </authorList>
    </citation>
    <scope>NUCLEOTIDE SEQUENCE</scope>
    <source>
        <strain evidence="8">CGMCC 1.15794</strain>
    </source>
</reference>
<keyword evidence="4" id="KW-0238">DNA-binding</keyword>
<evidence type="ECO:0000256" key="6">
    <source>
        <dbReference type="ARBA" id="ARBA00024937"/>
    </source>
</evidence>
<dbReference type="InterPro" id="IPR014036">
    <property type="entry name" value="DeoR-like_C"/>
</dbReference>
<evidence type="ECO:0000256" key="5">
    <source>
        <dbReference type="ARBA" id="ARBA00023163"/>
    </source>
</evidence>
<dbReference type="EMBL" id="BMJY01000002">
    <property type="protein sequence ID" value="GGH36283.1"/>
    <property type="molecule type" value="Genomic_DNA"/>
</dbReference>
<gene>
    <name evidence="8" type="primary">fruR</name>
    <name evidence="8" type="ORF">GCM10010921_05340</name>
</gene>
<dbReference type="Proteomes" id="UP000657592">
    <property type="component" value="Unassembled WGS sequence"/>
</dbReference>
<keyword evidence="3" id="KW-0805">Transcription regulation</keyword>
<dbReference type="PANTHER" id="PTHR30363:SF4">
    <property type="entry name" value="GLYCEROL-3-PHOSPHATE REGULON REPRESSOR"/>
    <property type="match status" value="1"/>
</dbReference>
<comment type="caution">
    <text evidence="8">The sequence shown here is derived from an EMBL/GenBank/DDBJ whole genome shotgun (WGS) entry which is preliminary data.</text>
</comment>
<dbReference type="InterPro" id="IPR050313">
    <property type="entry name" value="Carb_Metab_HTH_regulators"/>
</dbReference>
<evidence type="ECO:0000256" key="2">
    <source>
        <dbReference type="ARBA" id="ARBA00022491"/>
    </source>
</evidence>
<organism evidence="8 9">
    <name type="scientific">Microbacterium album</name>
    <dbReference type="NCBI Taxonomy" id="2053191"/>
    <lineage>
        <taxon>Bacteria</taxon>
        <taxon>Bacillati</taxon>
        <taxon>Actinomycetota</taxon>
        <taxon>Actinomycetes</taxon>
        <taxon>Micrococcales</taxon>
        <taxon>Microbacteriaceae</taxon>
        <taxon>Microbacterium</taxon>
    </lineage>
</organism>
<evidence type="ECO:0000256" key="1">
    <source>
        <dbReference type="ARBA" id="ARBA00021390"/>
    </source>
</evidence>
<keyword evidence="5" id="KW-0804">Transcription</keyword>
<dbReference type="InterPro" id="IPR037171">
    <property type="entry name" value="NagB/RpiA_transferase-like"/>
</dbReference>
<dbReference type="SMART" id="SM00420">
    <property type="entry name" value="HTH_DEOR"/>
    <property type="match status" value="1"/>
</dbReference>
<evidence type="ECO:0000313" key="9">
    <source>
        <dbReference type="Proteomes" id="UP000657592"/>
    </source>
</evidence>
<dbReference type="PROSITE" id="PS00894">
    <property type="entry name" value="HTH_DEOR_1"/>
    <property type="match status" value="1"/>
</dbReference>
<dbReference type="InterPro" id="IPR036388">
    <property type="entry name" value="WH-like_DNA-bd_sf"/>
</dbReference>
<dbReference type="Pfam" id="PF00455">
    <property type="entry name" value="DeoRC"/>
    <property type="match status" value="1"/>
</dbReference>
<dbReference type="RefSeq" id="WP_188754716.1">
    <property type="nucleotide sequence ID" value="NZ_BMJY01000002.1"/>
</dbReference>
<reference evidence="8" key="1">
    <citation type="journal article" date="2014" name="Int. J. Syst. Evol. Microbiol.">
        <title>Complete genome sequence of Corynebacterium casei LMG S-19264T (=DSM 44701T), isolated from a smear-ripened cheese.</title>
        <authorList>
            <consortium name="US DOE Joint Genome Institute (JGI-PGF)"/>
            <person name="Walter F."/>
            <person name="Albersmeier A."/>
            <person name="Kalinowski J."/>
            <person name="Ruckert C."/>
        </authorList>
    </citation>
    <scope>NUCLEOTIDE SEQUENCE</scope>
    <source>
        <strain evidence="8">CGMCC 1.15794</strain>
    </source>
</reference>
<dbReference type="SUPFAM" id="SSF100950">
    <property type="entry name" value="NagB/RpiA/CoA transferase-like"/>
    <property type="match status" value="1"/>
</dbReference>
<dbReference type="Pfam" id="PF08220">
    <property type="entry name" value="HTH_DeoR"/>
    <property type="match status" value="1"/>
</dbReference>